<dbReference type="InterPro" id="IPR006102">
    <property type="entry name" value="Ig-like_GH2"/>
</dbReference>
<evidence type="ECO:0000313" key="9">
    <source>
        <dbReference type="EMBL" id="PZX62839.1"/>
    </source>
</evidence>
<dbReference type="RefSeq" id="WP_111294899.1">
    <property type="nucleotide sequence ID" value="NZ_QKZV01000004.1"/>
</dbReference>
<feature type="domain" description="Glycoside hydrolase family 2 immunoglobulin-like beta-sandwich" evidence="6">
    <location>
        <begin position="207"/>
        <end position="296"/>
    </location>
</feature>
<dbReference type="Proteomes" id="UP000249720">
    <property type="component" value="Unassembled WGS sequence"/>
</dbReference>
<dbReference type="AlphaFoldDB" id="A0A2W7S7A6"/>
<evidence type="ECO:0000259" key="8">
    <source>
        <dbReference type="Pfam" id="PF02837"/>
    </source>
</evidence>
<feature type="domain" description="Glycoside hydrolase family 2 catalytic" evidence="7">
    <location>
        <begin position="298"/>
        <end position="561"/>
    </location>
</feature>
<dbReference type="Pfam" id="PF00703">
    <property type="entry name" value="Glyco_hydro_2"/>
    <property type="match status" value="1"/>
</dbReference>
<evidence type="ECO:0000256" key="1">
    <source>
        <dbReference type="ARBA" id="ARBA00007401"/>
    </source>
</evidence>
<dbReference type="PANTHER" id="PTHR10066:SF67">
    <property type="entry name" value="BETA-GLUCURONIDASE"/>
    <property type="match status" value="1"/>
</dbReference>
<dbReference type="SUPFAM" id="SSF49785">
    <property type="entry name" value="Galactose-binding domain-like"/>
    <property type="match status" value="1"/>
</dbReference>
<dbReference type="EC" id="3.2.1.31" evidence="2"/>
<keyword evidence="5" id="KW-0326">Glycosidase</keyword>
<dbReference type="GO" id="GO:0019391">
    <property type="term" value="P:glucuronoside catabolic process"/>
    <property type="evidence" value="ECO:0007669"/>
    <property type="project" value="TreeGrafter"/>
</dbReference>
<dbReference type="InterPro" id="IPR017853">
    <property type="entry name" value="GH"/>
</dbReference>
<dbReference type="OrthoDB" id="857501at2"/>
<dbReference type="Gene3D" id="2.60.120.260">
    <property type="entry name" value="Galactose-binding domain-like"/>
    <property type="match status" value="1"/>
</dbReference>
<comment type="caution">
    <text evidence="9">The sequence shown here is derived from an EMBL/GenBank/DDBJ whole genome shotgun (WGS) entry which is preliminary data.</text>
</comment>
<dbReference type="Pfam" id="PF02837">
    <property type="entry name" value="Glyco_hydro_2_N"/>
    <property type="match status" value="1"/>
</dbReference>
<evidence type="ECO:0000256" key="2">
    <source>
        <dbReference type="ARBA" id="ARBA00012761"/>
    </source>
</evidence>
<evidence type="ECO:0000256" key="4">
    <source>
        <dbReference type="ARBA" id="ARBA00022801"/>
    </source>
</evidence>
<dbReference type="InterPro" id="IPR006103">
    <property type="entry name" value="Glyco_hydro_2_cat"/>
</dbReference>
<evidence type="ECO:0000259" key="6">
    <source>
        <dbReference type="Pfam" id="PF00703"/>
    </source>
</evidence>
<dbReference type="InterPro" id="IPR036156">
    <property type="entry name" value="Beta-gal/glucu_dom_sf"/>
</dbReference>
<gene>
    <name evidence="9" type="ORF">LX80_01533</name>
</gene>
<proteinExistence type="inferred from homology"/>
<keyword evidence="4" id="KW-0378">Hydrolase</keyword>
<dbReference type="PROSITE" id="PS00608">
    <property type="entry name" value="GLYCOSYL_HYDROL_F2_2"/>
    <property type="match status" value="1"/>
</dbReference>
<dbReference type="InterPro" id="IPR013783">
    <property type="entry name" value="Ig-like_fold"/>
</dbReference>
<dbReference type="PANTHER" id="PTHR10066">
    <property type="entry name" value="BETA-GLUCURONIDASE"/>
    <property type="match status" value="1"/>
</dbReference>
<name>A0A2W7S7A6_9BACT</name>
<dbReference type="SUPFAM" id="SSF51445">
    <property type="entry name" value="(Trans)glycosidases"/>
    <property type="match status" value="1"/>
</dbReference>
<evidence type="ECO:0000256" key="5">
    <source>
        <dbReference type="ARBA" id="ARBA00023295"/>
    </source>
</evidence>
<dbReference type="GO" id="GO:0030246">
    <property type="term" value="F:carbohydrate binding"/>
    <property type="evidence" value="ECO:0007669"/>
    <property type="project" value="TreeGrafter"/>
</dbReference>
<dbReference type="PRINTS" id="PR00132">
    <property type="entry name" value="GLHYDRLASE2"/>
</dbReference>
<accession>A0A2W7S7A6</accession>
<keyword evidence="10" id="KW-1185">Reference proteome</keyword>
<dbReference type="SUPFAM" id="SSF49303">
    <property type="entry name" value="beta-Galactosidase/glucuronidase domain"/>
    <property type="match status" value="1"/>
</dbReference>
<dbReference type="InterPro" id="IPR023232">
    <property type="entry name" value="Glyco_hydro_2_AS"/>
</dbReference>
<dbReference type="InterPro" id="IPR006104">
    <property type="entry name" value="Glyco_hydro_2_N"/>
</dbReference>
<dbReference type="GO" id="GO:0005975">
    <property type="term" value="P:carbohydrate metabolic process"/>
    <property type="evidence" value="ECO:0007669"/>
    <property type="project" value="InterPro"/>
</dbReference>
<dbReference type="InterPro" id="IPR006101">
    <property type="entry name" value="Glyco_hydro_2"/>
</dbReference>
<dbReference type="GO" id="GO:0004566">
    <property type="term" value="F:beta-glucuronidase activity"/>
    <property type="evidence" value="ECO:0007669"/>
    <property type="project" value="UniProtKB-EC"/>
</dbReference>
<evidence type="ECO:0000259" key="7">
    <source>
        <dbReference type="Pfam" id="PF02836"/>
    </source>
</evidence>
<organism evidence="9 10">
    <name type="scientific">Hydrotalea sandarakina</name>
    <dbReference type="NCBI Taxonomy" id="1004304"/>
    <lineage>
        <taxon>Bacteria</taxon>
        <taxon>Pseudomonadati</taxon>
        <taxon>Bacteroidota</taxon>
        <taxon>Chitinophagia</taxon>
        <taxon>Chitinophagales</taxon>
        <taxon>Chitinophagaceae</taxon>
        <taxon>Hydrotalea</taxon>
    </lineage>
</organism>
<dbReference type="Gene3D" id="3.20.20.80">
    <property type="entry name" value="Glycosidases"/>
    <property type="match status" value="1"/>
</dbReference>
<protein>
    <recommendedName>
        <fullName evidence="3">Beta-glucuronidase</fullName>
        <ecNumber evidence="2">3.2.1.31</ecNumber>
    </recommendedName>
</protein>
<feature type="domain" description="Glycosyl hydrolases family 2 sugar binding" evidence="8">
    <location>
        <begin position="41"/>
        <end position="204"/>
    </location>
</feature>
<sequence>MSLKNIKVIIKIASLLVINILITHSTHAQWLVANVAGRHVQSLNGSWAVIVDPFDVGESNWKPIWKNQHATGAHDFYEYAFDDAINLQVPGDWNSQRNDLVYYEGTVWYKKDFNYEPKAGQRSFLCFGGANYITDVFCNGEKVGSHEGGFTPFQFEVTNKLHTGKNEVIVRVNNQRRVDGIPALNYDWWNYGGITRDVDLVSTPTQYIQDYFIQLKRNDTSHITGWVKLAGVSHPTQLTIHIPELNFKYTAQTNDSGKANISFTAHPKLWSPTNPKLYKVQITTDTDTISELIGFRTVSVKGTNILLNGKPIFLRGINIHEQIPQRAGRAYSETDANMLLTWAQQLGCNFVRLTHYPHNEHMVRMADKMGILLWEEIPLWQGIQFSNPVILAKANRLLDEMIERDKNRSAIILWSLSNETTPSESRDTTLRDMAAHARLMDPTRLITSAFNHVAYKGNTVTIDDSLSKVLDVVGVNEYIGWYTPWPAEPQNMVWKNPFNKPLIMSEFGGEALYGHHGSKDTVSSWSEEYQEQLYKNQVAMFQNIPFLVGTTPWVLADFRSPGRLQPVYQQGWNRKGLLSDKGYRKKAWYIMQQYYKQKENNQ</sequence>
<reference evidence="9 10" key="1">
    <citation type="submission" date="2018-06" db="EMBL/GenBank/DDBJ databases">
        <title>Genomic Encyclopedia of Archaeal and Bacterial Type Strains, Phase II (KMG-II): from individual species to whole genera.</title>
        <authorList>
            <person name="Goeker M."/>
        </authorList>
    </citation>
    <scope>NUCLEOTIDE SEQUENCE [LARGE SCALE GENOMIC DNA]</scope>
    <source>
        <strain evidence="9 10">DSM 23241</strain>
    </source>
</reference>
<dbReference type="Pfam" id="PF02836">
    <property type="entry name" value="Glyco_hydro_2_C"/>
    <property type="match status" value="1"/>
</dbReference>
<evidence type="ECO:0000313" key="10">
    <source>
        <dbReference type="Proteomes" id="UP000249720"/>
    </source>
</evidence>
<dbReference type="Gene3D" id="2.60.40.10">
    <property type="entry name" value="Immunoglobulins"/>
    <property type="match status" value="1"/>
</dbReference>
<evidence type="ECO:0000256" key="3">
    <source>
        <dbReference type="ARBA" id="ARBA00016205"/>
    </source>
</evidence>
<comment type="similarity">
    <text evidence="1">Belongs to the glycosyl hydrolase 2 family.</text>
</comment>
<dbReference type="EMBL" id="QKZV01000004">
    <property type="protein sequence ID" value="PZX62839.1"/>
    <property type="molecule type" value="Genomic_DNA"/>
</dbReference>
<dbReference type="InterPro" id="IPR008979">
    <property type="entry name" value="Galactose-bd-like_sf"/>
</dbReference>